<reference evidence="1 4" key="2">
    <citation type="submission" date="2020-04" db="EMBL/GenBank/DDBJ databases">
        <title>Description of novel Gluconacetobacter.</title>
        <authorList>
            <person name="Sombolestani A."/>
        </authorList>
    </citation>
    <scope>NUCLEOTIDE SEQUENCE [LARGE SCALE GENOMIC DNA]</scope>
    <source>
        <strain evidence="1 4">LMG 1382</strain>
    </source>
</reference>
<proteinExistence type="predicted"/>
<dbReference type="RefSeq" id="WP_170143211.1">
    <property type="nucleotide sequence ID" value="NZ_JABEQI010000009.1"/>
</dbReference>
<dbReference type="Proteomes" id="UP000254958">
    <property type="component" value="Unassembled WGS sequence"/>
</dbReference>
<organism evidence="2 3">
    <name type="scientific">Gluconacetobacter liquefaciens</name>
    <name type="common">Acetobacter liquefaciens</name>
    <dbReference type="NCBI Taxonomy" id="89584"/>
    <lineage>
        <taxon>Bacteria</taxon>
        <taxon>Pseudomonadati</taxon>
        <taxon>Pseudomonadota</taxon>
        <taxon>Alphaproteobacteria</taxon>
        <taxon>Acetobacterales</taxon>
        <taxon>Acetobacteraceae</taxon>
        <taxon>Gluconacetobacter</taxon>
    </lineage>
</organism>
<comment type="caution">
    <text evidence="2">The sequence shown here is derived from an EMBL/GenBank/DDBJ whole genome shotgun (WGS) entry which is preliminary data.</text>
</comment>
<accession>A0A370G0N2</accession>
<evidence type="ECO:0000313" key="1">
    <source>
        <dbReference type="EMBL" id="MBB2187522.1"/>
    </source>
</evidence>
<keyword evidence="3" id="KW-1185">Reference proteome</keyword>
<reference evidence="2 3" key="1">
    <citation type="submission" date="2018-07" db="EMBL/GenBank/DDBJ databases">
        <title>Genomic Encyclopedia of Type Strains, Phase IV (KMG-IV): sequencing the most valuable type-strain genomes for metagenomic binning, comparative biology and taxonomic classification.</title>
        <authorList>
            <person name="Goeker M."/>
        </authorList>
    </citation>
    <scope>NUCLEOTIDE SEQUENCE [LARGE SCALE GENOMIC DNA]</scope>
    <source>
        <strain evidence="2 3">DSM 5603</strain>
    </source>
</reference>
<name>A0A370G0N2_GLULI</name>
<evidence type="ECO:0000313" key="4">
    <source>
        <dbReference type="Proteomes" id="UP000562982"/>
    </source>
</evidence>
<dbReference type="AlphaFoldDB" id="A0A370G0N2"/>
<evidence type="ECO:0000313" key="2">
    <source>
        <dbReference type="EMBL" id="RDI37441.1"/>
    </source>
</evidence>
<protein>
    <submittedName>
        <fullName evidence="2">Uncharacterized protein</fullName>
    </submittedName>
</protein>
<gene>
    <name evidence="2" type="ORF">C7453_106165</name>
    <name evidence="1" type="ORF">HLH32_14275</name>
</gene>
<evidence type="ECO:0000313" key="3">
    <source>
        <dbReference type="Proteomes" id="UP000254958"/>
    </source>
</evidence>
<dbReference type="EMBL" id="JABEQI010000009">
    <property type="protein sequence ID" value="MBB2187522.1"/>
    <property type="molecule type" value="Genomic_DNA"/>
</dbReference>
<sequence>MATVSSTVPLPPPTITNTATTILGGTWTASLNTGGVTVYTSGSATISGPVNLWGGRHP</sequence>
<dbReference type="EMBL" id="QQAW01000006">
    <property type="protein sequence ID" value="RDI37441.1"/>
    <property type="molecule type" value="Genomic_DNA"/>
</dbReference>
<dbReference type="Proteomes" id="UP000562982">
    <property type="component" value="Unassembled WGS sequence"/>
</dbReference>